<evidence type="ECO:0000256" key="4">
    <source>
        <dbReference type="ARBA" id="ARBA00023157"/>
    </source>
</evidence>
<keyword evidence="2 7" id="KW-0732">Signal</keyword>
<feature type="region of interest" description="Disordered" evidence="6">
    <location>
        <begin position="258"/>
        <end position="344"/>
    </location>
</feature>
<dbReference type="Proteomes" id="UP001497382">
    <property type="component" value="Unassembled WGS sequence"/>
</dbReference>
<accession>A0AAV1ZYY6</accession>
<feature type="compositionally biased region" description="Low complexity" evidence="6">
    <location>
        <begin position="290"/>
        <end position="328"/>
    </location>
</feature>
<dbReference type="AlphaFoldDB" id="A0AAV1ZYY6"/>
<dbReference type="PANTHER" id="PTHR23301">
    <property type="entry name" value="CHITIN BINDING PERITROPHIN-A"/>
    <property type="match status" value="1"/>
</dbReference>
<keyword evidence="3" id="KW-0677">Repeat</keyword>
<dbReference type="SMART" id="SM00494">
    <property type="entry name" value="ChtBD2"/>
    <property type="match status" value="4"/>
</dbReference>
<dbReference type="InterPro" id="IPR051940">
    <property type="entry name" value="Chitin_bind-dev_reg"/>
</dbReference>
<evidence type="ECO:0000256" key="7">
    <source>
        <dbReference type="SAM" id="SignalP"/>
    </source>
</evidence>
<evidence type="ECO:0000256" key="3">
    <source>
        <dbReference type="ARBA" id="ARBA00022737"/>
    </source>
</evidence>
<keyword evidence="4" id="KW-1015">Disulfide bond</keyword>
<feature type="domain" description="Chitin-binding type-2" evidence="8">
    <location>
        <begin position="126"/>
        <end position="181"/>
    </location>
</feature>
<comment type="caution">
    <text evidence="9">The sequence shown here is derived from an EMBL/GenBank/DDBJ whole genome shotgun (WGS) entry which is preliminary data.</text>
</comment>
<sequence length="410" mass="45962">MDARCIFLLFLVLLIGVVKCENEVETIEDSETDGRQLRDWPWGRRHKFVCPSLFGTFADIFDCSAFYICVGGIANRKTCNRRLQFDKYRKTCLPFIIAVCDKGDGNDKTTALPTTKDDGGETSKDKFTCPSIVGNFPHPDDCSKYYSCTFYISSVKTCPSSELFDIDKKECKRAKNVHCGSRKRPNGDDDLTTTTILPTTKKVEKDQFICPSFLGTGKFEHPDDCSKYYSCTLYIASVKTCPESKLFDGVKKECRPAKDVHCGTRQRPSDATTEEITTTPIPTETPTPTQPETTTPTEPETTTPTEPETTTPTPTEPEPITTTTTEEPTTTKRPKVTAPDTECDEDDVDCIIDDLGETPDWFVCPEDIGSYPHPSSKKLFIFCLNWKPSVKKCGQDLIFSEDLMTCVHPY</sequence>
<feature type="domain" description="Chitin-binding type-2" evidence="8">
    <location>
        <begin position="47"/>
        <end position="102"/>
    </location>
</feature>
<feature type="domain" description="Chitin-binding type-2" evidence="8">
    <location>
        <begin position="207"/>
        <end position="264"/>
    </location>
</feature>
<keyword evidence="5" id="KW-0325">Glycoprotein</keyword>
<name>A0AAV1ZYY6_9ARAC</name>
<dbReference type="PANTHER" id="PTHR23301:SF106">
    <property type="entry name" value="CHITIN-BINDING TYPE-2 DOMAIN-CONTAINING PROTEIN-RELATED"/>
    <property type="match status" value="1"/>
</dbReference>
<protein>
    <recommendedName>
        <fullName evidence="8">Chitin-binding type-2 domain-containing protein</fullName>
    </recommendedName>
</protein>
<dbReference type="EMBL" id="CAXIEN010000088">
    <property type="protein sequence ID" value="CAL1275757.1"/>
    <property type="molecule type" value="Genomic_DNA"/>
</dbReference>
<dbReference type="InterPro" id="IPR036508">
    <property type="entry name" value="Chitin-bd_dom_sf"/>
</dbReference>
<gene>
    <name evidence="9" type="ORF">LARSCL_LOCUS8279</name>
</gene>
<organism evidence="9 10">
    <name type="scientific">Larinioides sclopetarius</name>
    <dbReference type="NCBI Taxonomy" id="280406"/>
    <lineage>
        <taxon>Eukaryota</taxon>
        <taxon>Metazoa</taxon>
        <taxon>Ecdysozoa</taxon>
        <taxon>Arthropoda</taxon>
        <taxon>Chelicerata</taxon>
        <taxon>Arachnida</taxon>
        <taxon>Araneae</taxon>
        <taxon>Araneomorphae</taxon>
        <taxon>Entelegynae</taxon>
        <taxon>Araneoidea</taxon>
        <taxon>Araneidae</taxon>
        <taxon>Larinioides</taxon>
    </lineage>
</organism>
<evidence type="ECO:0000256" key="2">
    <source>
        <dbReference type="ARBA" id="ARBA00022729"/>
    </source>
</evidence>
<evidence type="ECO:0000256" key="6">
    <source>
        <dbReference type="SAM" id="MobiDB-lite"/>
    </source>
</evidence>
<feature type="chain" id="PRO_5043606673" description="Chitin-binding type-2 domain-containing protein" evidence="7">
    <location>
        <begin position="21"/>
        <end position="410"/>
    </location>
</feature>
<reference evidence="9 10" key="1">
    <citation type="submission" date="2024-04" db="EMBL/GenBank/DDBJ databases">
        <authorList>
            <person name="Rising A."/>
            <person name="Reimegard J."/>
            <person name="Sonavane S."/>
            <person name="Akerstrom W."/>
            <person name="Nylinder S."/>
            <person name="Hedman E."/>
            <person name="Kallberg Y."/>
        </authorList>
    </citation>
    <scope>NUCLEOTIDE SEQUENCE [LARGE SCALE GENOMIC DNA]</scope>
</reference>
<keyword evidence="1" id="KW-0147">Chitin-binding</keyword>
<evidence type="ECO:0000259" key="8">
    <source>
        <dbReference type="PROSITE" id="PS50940"/>
    </source>
</evidence>
<dbReference type="Pfam" id="PF01607">
    <property type="entry name" value="CBM_14"/>
    <property type="match status" value="4"/>
</dbReference>
<evidence type="ECO:0000313" key="9">
    <source>
        <dbReference type="EMBL" id="CAL1275757.1"/>
    </source>
</evidence>
<keyword evidence="10" id="KW-1185">Reference proteome</keyword>
<dbReference type="GO" id="GO:0008061">
    <property type="term" value="F:chitin binding"/>
    <property type="evidence" value="ECO:0007669"/>
    <property type="project" value="UniProtKB-KW"/>
</dbReference>
<evidence type="ECO:0000256" key="5">
    <source>
        <dbReference type="ARBA" id="ARBA00023180"/>
    </source>
</evidence>
<proteinExistence type="predicted"/>
<evidence type="ECO:0000256" key="1">
    <source>
        <dbReference type="ARBA" id="ARBA00022669"/>
    </source>
</evidence>
<evidence type="ECO:0000313" key="10">
    <source>
        <dbReference type="Proteomes" id="UP001497382"/>
    </source>
</evidence>
<dbReference type="SUPFAM" id="SSF57625">
    <property type="entry name" value="Invertebrate chitin-binding proteins"/>
    <property type="match status" value="4"/>
</dbReference>
<dbReference type="Gene3D" id="2.170.140.10">
    <property type="entry name" value="Chitin binding domain"/>
    <property type="match status" value="4"/>
</dbReference>
<dbReference type="PROSITE" id="PS50940">
    <property type="entry name" value="CHIT_BIND_II"/>
    <property type="match status" value="4"/>
</dbReference>
<dbReference type="GO" id="GO:0005576">
    <property type="term" value="C:extracellular region"/>
    <property type="evidence" value="ECO:0007669"/>
    <property type="project" value="InterPro"/>
</dbReference>
<feature type="domain" description="Chitin-binding type-2" evidence="8">
    <location>
        <begin position="361"/>
        <end position="410"/>
    </location>
</feature>
<feature type="signal peptide" evidence="7">
    <location>
        <begin position="1"/>
        <end position="20"/>
    </location>
</feature>
<dbReference type="InterPro" id="IPR002557">
    <property type="entry name" value="Chitin-bd_dom"/>
</dbReference>